<sequence length="223" mass="24354">MPHQQYCPEIFWEKGTLQIVTNPFLTGSLSVVCHVQQICPGTLALVGSERPVWAAITAQVFPATLDGRGQDKVVVVLGWQTPWCVDSQLASAPDVHSESMTPQICQQDIQGDDTHRLVGQPIWKRMESVGREGGSSMQYTNGEGRWPESEFMITCPTNIDNGFSLPFTSIAAVTSWSNATWPTFGGAWHAACANKPSSSSASTPSFLNMVNALRRVKIMVVLD</sequence>
<evidence type="ECO:0000313" key="1">
    <source>
        <dbReference type="EMBL" id="MBW0492092.1"/>
    </source>
</evidence>
<reference evidence="1" key="1">
    <citation type="submission" date="2021-03" db="EMBL/GenBank/DDBJ databases">
        <title>Draft genome sequence of rust myrtle Austropuccinia psidii MF-1, a brazilian biotype.</title>
        <authorList>
            <person name="Quecine M.C."/>
            <person name="Pachon D.M.R."/>
            <person name="Bonatelli M.L."/>
            <person name="Correr F.H."/>
            <person name="Franceschini L.M."/>
            <person name="Leite T.F."/>
            <person name="Margarido G.R.A."/>
            <person name="Almeida C.A."/>
            <person name="Ferrarezi J.A."/>
            <person name="Labate C.A."/>
        </authorList>
    </citation>
    <scope>NUCLEOTIDE SEQUENCE</scope>
    <source>
        <strain evidence="1">MF-1</strain>
    </source>
</reference>
<accession>A0A9Q3D1E6</accession>
<dbReference type="AlphaFoldDB" id="A0A9Q3D1E6"/>
<proteinExistence type="predicted"/>
<name>A0A9Q3D1E6_9BASI</name>
<organism evidence="1 2">
    <name type="scientific">Austropuccinia psidii MF-1</name>
    <dbReference type="NCBI Taxonomy" id="1389203"/>
    <lineage>
        <taxon>Eukaryota</taxon>
        <taxon>Fungi</taxon>
        <taxon>Dikarya</taxon>
        <taxon>Basidiomycota</taxon>
        <taxon>Pucciniomycotina</taxon>
        <taxon>Pucciniomycetes</taxon>
        <taxon>Pucciniales</taxon>
        <taxon>Sphaerophragmiaceae</taxon>
        <taxon>Austropuccinia</taxon>
    </lineage>
</organism>
<gene>
    <name evidence="1" type="ORF">O181_031807</name>
</gene>
<comment type="caution">
    <text evidence="1">The sequence shown here is derived from an EMBL/GenBank/DDBJ whole genome shotgun (WGS) entry which is preliminary data.</text>
</comment>
<protein>
    <submittedName>
        <fullName evidence="1">Uncharacterized protein</fullName>
    </submittedName>
</protein>
<dbReference type="EMBL" id="AVOT02011430">
    <property type="protein sequence ID" value="MBW0492092.1"/>
    <property type="molecule type" value="Genomic_DNA"/>
</dbReference>
<dbReference type="Proteomes" id="UP000765509">
    <property type="component" value="Unassembled WGS sequence"/>
</dbReference>
<keyword evidence="2" id="KW-1185">Reference proteome</keyword>
<evidence type="ECO:0000313" key="2">
    <source>
        <dbReference type="Proteomes" id="UP000765509"/>
    </source>
</evidence>